<evidence type="ECO:0000313" key="2">
    <source>
        <dbReference type="Proteomes" id="UP000190150"/>
    </source>
</evidence>
<name>A0A1T5CHX9_9SPHI</name>
<accession>A0A1T5CHX9</accession>
<dbReference type="STRING" id="1513896.SAMN05660841_01313"/>
<organism evidence="1 2">
    <name type="scientific">Sphingobacterium nematocida</name>
    <dbReference type="NCBI Taxonomy" id="1513896"/>
    <lineage>
        <taxon>Bacteria</taxon>
        <taxon>Pseudomonadati</taxon>
        <taxon>Bacteroidota</taxon>
        <taxon>Sphingobacteriia</taxon>
        <taxon>Sphingobacteriales</taxon>
        <taxon>Sphingobacteriaceae</taxon>
        <taxon>Sphingobacterium</taxon>
    </lineage>
</organism>
<gene>
    <name evidence="1" type="ORF">SAMN05660841_01313</name>
</gene>
<proteinExistence type="predicted"/>
<keyword evidence="2" id="KW-1185">Reference proteome</keyword>
<protein>
    <submittedName>
        <fullName evidence="1">Uncharacterized protein</fullName>
    </submittedName>
</protein>
<dbReference type="AlphaFoldDB" id="A0A1T5CHX9"/>
<reference evidence="2" key="1">
    <citation type="submission" date="2017-02" db="EMBL/GenBank/DDBJ databases">
        <authorList>
            <person name="Varghese N."/>
            <person name="Submissions S."/>
        </authorList>
    </citation>
    <scope>NUCLEOTIDE SEQUENCE [LARGE SCALE GENOMIC DNA]</scope>
    <source>
        <strain evidence="2">DSM 24091</strain>
    </source>
</reference>
<dbReference type="EMBL" id="FUZF01000004">
    <property type="protein sequence ID" value="SKB58730.1"/>
    <property type="molecule type" value="Genomic_DNA"/>
</dbReference>
<dbReference type="OrthoDB" id="243450at2"/>
<dbReference type="RefSeq" id="WP_079642297.1">
    <property type="nucleotide sequence ID" value="NZ_FUZF01000004.1"/>
</dbReference>
<dbReference type="Proteomes" id="UP000190150">
    <property type="component" value="Unassembled WGS sequence"/>
</dbReference>
<sequence>MKRYVIFMLVLVIPFGVTRAQKAKLSSLKVLFVGYNPAKPMPTFEAGRMGPGGLSEAGFKAEYPIRMPAFKQLLSNYFSTVKTMDVREWKTTDSEAYDVTIFDFPTKEIEPMINEVGADGKRVYKPAKYLPDDFSKPVVFIASTADQMGRGIGLKIDWLCLCLDADAHHVNSTHAIFKGPLEKVSPTFVNKPTPEGVFHYASGANIPKEIPMWRVDKTGYLDARDARVGLVARGNRFSESPDTEMISSGVCQKDVGAVALGRHGNFFLWGFGASPAGMTEQGKKVFVNTVAYMAKFNGRTPIARKYNDRMATTDDVREIVAGANKRTYDDYVVSMTSFNKQNAETMKRIQAKKASGEKLTAEEEQQLMYAGREQKIEDWEAFIKRRMGKLAAQFGTDAEAYQKYMNENIDYIYCDPNEFFTYTIDEDVRQIGISNHDVKLLDACIAMLKKGDRSDLALRVLKRYTAKDFTTAKDWENWLSKNRKKLFFTETDGYRFMVDTYSL</sequence>
<evidence type="ECO:0000313" key="1">
    <source>
        <dbReference type="EMBL" id="SKB58730.1"/>
    </source>
</evidence>